<organism evidence="6 7">
    <name type="scientific">Kangiella profundi</name>
    <dbReference type="NCBI Taxonomy" id="1561924"/>
    <lineage>
        <taxon>Bacteria</taxon>
        <taxon>Pseudomonadati</taxon>
        <taxon>Pseudomonadota</taxon>
        <taxon>Gammaproteobacteria</taxon>
        <taxon>Kangiellales</taxon>
        <taxon>Kangiellaceae</taxon>
        <taxon>Kangiella</taxon>
    </lineage>
</organism>
<evidence type="ECO:0000256" key="3">
    <source>
        <dbReference type="ARBA" id="ARBA00022729"/>
    </source>
</evidence>
<dbReference type="Gene3D" id="3.40.50.1820">
    <property type="entry name" value="alpha/beta hydrolase"/>
    <property type="match status" value="1"/>
</dbReference>
<evidence type="ECO:0000313" key="7">
    <source>
        <dbReference type="Proteomes" id="UP000232693"/>
    </source>
</evidence>
<protein>
    <submittedName>
        <fullName evidence="6">Peptidase S10</fullName>
    </submittedName>
</protein>
<evidence type="ECO:0000313" key="6">
    <source>
        <dbReference type="EMBL" id="AUD78146.1"/>
    </source>
</evidence>
<gene>
    <name evidence="6" type="ORF">CW740_02395</name>
</gene>
<proteinExistence type="predicted"/>
<evidence type="ECO:0000256" key="4">
    <source>
        <dbReference type="ARBA" id="ARBA00022801"/>
    </source>
</evidence>
<dbReference type="InterPro" id="IPR029058">
    <property type="entry name" value="AB_hydrolase_fold"/>
</dbReference>
<keyword evidence="3" id="KW-0732">Signal</keyword>
<accession>A0A2K9ACN3</accession>
<name>A0A2K9ACN3_9GAMM</name>
<keyword evidence="4" id="KW-0378">Hydrolase</keyword>
<reference evidence="6 7" key="1">
    <citation type="submission" date="2017-12" db="EMBL/GenBank/DDBJ databases">
        <title>Kangiella profundi FT102 completed genome.</title>
        <authorList>
            <person name="Xu J."/>
            <person name="Wang J."/>
            <person name="Lu Y."/>
        </authorList>
    </citation>
    <scope>NUCLEOTIDE SEQUENCE [LARGE SCALE GENOMIC DNA]</scope>
    <source>
        <strain evidence="6 7">FT102</strain>
    </source>
</reference>
<keyword evidence="2" id="KW-0645">Protease</keyword>
<dbReference type="SUPFAM" id="SSF53474">
    <property type="entry name" value="alpha/beta-Hydrolases"/>
    <property type="match status" value="1"/>
</dbReference>
<dbReference type="RefSeq" id="WP_106646026.1">
    <property type="nucleotide sequence ID" value="NZ_BMGO01000002.1"/>
</dbReference>
<dbReference type="KEGG" id="kpd:CW740_02395"/>
<dbReference type="OrthoDB" id="9770107at2"/>
<dbReference type="AlphaFoldDB" id="A0A2K9ACN3"/>
<dbReference type="InterPro" id="IPR001563">
    <property type="entry name" value="Peptidase_S10"/>
</dbReference>
<dbReference type="GO" id="GO:0006508">
    <property type="term" value="P:proteolysis"/>
    <property type="evidence" value="ECO:0007669"/>
    <property type="project" value="UniProtKB-KW"/>
</dbReference>
<dbReference type="Proteomes" id="UP000232693">
    <property type="component" value="Chromosome"/>
</dbReference>
<dbReference type="EMBL" id="CP025120">
    <property type="protein sequence ID" value="AUD78146.1"/>
    <property type="molecule type" value="Genomic_DNA"/>
</dbReference>
<keyword evidence="1" id="KW-0121">Carboxypeptidase</keyword>
<evidence type="ECO:0000256" key="5">
    <source>
        <dbReference type="ARBA" id="ARBA00023180"/>
    </source>
</evidence>
<keyword evidence="5" id="KW-0325">Glycoprotein</keyword>
<keyword evidence="7" id="KW-1185">Reference proteome</keyword>
<sequence length="496" mass="56552">MKIAVLLLSMSLSFSAFAAEEKSEAPNPYPEEKTVITEHSTKVGGKTINYKAETGNSFVYNENNEVIGSIFFTAYTQKGAKAKNRPITFAYNGGPGSASVWLHMGTLGPKRVVMDKEGFPLKPPFEMVDNEYSLLDLTDIVFIDPVGTGYSRSHDKGTDKDFHGVWEDIRTVSEFIRLYMTRNERWSSPKFLIGESYGTTRSAGIAYHMGQNHGVYFNGIMLVSSVLNFQLDDFNDQMDLLPPITMLPSYTAAAWYHKKLKAPLDADLKNAIEQAKEFALNEYALALLQGDNLEPRKKRAIAERVADFTGLSVDLVMENDLRISLDDFVHNIKRKEGETIGRLDSRFTTPELDALNKPGYRDPSYMAIHGTYTENLMTYLSTELNYKSDLPYYILGGGVKSWNYEDFYRQNRDISDKLTAAMLRNPDMQVYVGNGYYDFATPFFATEYTFSHMGLPKQLKDNVHMYYYESGHMMYIREHDLIKLKKDLTEFFKKSL</sequence>
<dbReference type="PANTHER" id="PTHR11802:SF3">
    <property type="entry name" value="RETINOID-INDUCIBLE SERINE CARBOXYPEPTIDASE"/>
    <property type="match status" value="1"/>
</dbReference>
<dbReference type="GO" id="GO:0004185">
    <property type="term" value="F:serine-type carboxypeptidase activity"/>
    <property type="evidence" value="ECO:0007669"/>
    <property type="project" value="InterPro"/>
</dbReference>
<dbReference type="Pfam" id="PF00450">
    <property type="entry name" value="Peptidase_S10"/>
    <property type="match status" value="1"/>
</dbReference>
<evidence type="ECO:0000256" key="1">
    <source>
        <dbReference type="ARBA" id="ARBA00022645"/>
    </source>
</evidence>
<evidence type="ECO:0000256" key="2">
    <source>
        <dbReference type="ARBA" id="ARBA00022670"/>
    </source>
</evidence>
<dbReference type="PANTHER" id="PTHR11802">
    <property type="entry name" value="SERINE PROTEASE FAMILY S10 SERINE CARBOXYPEPTIDASE"/>
    <property type="match status" value="1"/>
</dbReference>